<organism evidence="2 3">
    <name type="scientific">Plakobranchus ocellatus</name>
    <dbReference type="NCBI Taxonomy" id="259542"/>
    <lineage>
        <taxon>Eukaryota</taxon>
        <taxon>Metazoa</taxon>
        <taxon>Spiralia</taxon>
        <taxon>Lophotrochozoa</taxon>
        <taxon>Mollusca</taxon>
        <taxon>Gastropoda</taxon>
        <taxon>Heterobranchia</taxon>
        <taxon>Euthyneura</taxon>
        <taxon>Panpulmonata</taxon>
        <taxon>Sacoglossa</taxon>
        <taxon>Placobranchoidea</taxon>
        <taxon>Plakobranchidae</taxon>
        <taxon>Plakobranchus</taxon>
    </lineage>
</organism>
<name>A0AAV4B4J8_9GAST</name>
<dbReference type="EMBL" id="BLXT01004526">
    <property type="protein sequence ID" value="GFO14127.1"/>
    <property type="molecule type" value="Genomic_DNA"/>
</dbReference>
<sequence length="97" mass="10776">MSVTKGTEKPQRNMAGHTYDVEQVGHMIVRCFVARPGIECLRPGVSGQLDKALGSENHLGNHQVEQKHRATENKNAQTPHTVFSLSSLQRSNAFQHD</sequence>
<feature type="compositionally biased region" description="Polar residues" evidence="1">
    <location>
        <begin position="73"/>
        <end position="97"/>
    </location>
</feature>
<proteinExistence type="predicted"/>
<comment type="caution">
    <text evidence="2">The sequence shown here is derived from an EMBL/GenBank/DDBJ whole genome shotgun (WGS) entry which is preliminary data.</text>
</comment>
<evidence type="ECO:0000313" key="2">
    <source>
        <dbReference type="EMBL" id="GFO14127.1"/>
    </source>
</evidence>
<accession>A0AAV4B4J8</accession>
<gene>
    <name evidence="2" type="ORF">PoB_004063200</name>
</gene>
<dbReference type="Proteomes" id="UP000735302">
    <property type="component" value="Unassembled WGS sequence"/>
</dbReference>
<feature type="region of interest" description="Disordered" evidence="1">
    <location>
        <begin position="62"/>
        <end position="97"/>
    </location>
</feature>
<dbReference type="AlphaFoldDB" id="A0AAV4B4J8"/>
<evidence type="ECO:0000313" key="3">
    <source>
        <dbReference type="Proteomes" id="UP000735302"/>
    </source>
</evidence>
<evidence type="ECO:0000256" key="1">
    <source>
        <dbReference type="SAM" id="MobiDB-lite"/>
    </source>
</evidence>
<reference evidence="2 3" key="1">
    <citation type="journal article" date="2021" name="Elife">
        <title>Chloroplast acquisition without the gene transfer in kleptoplastic sea slugs, Plakobranchus ocellatus.</title>
        <authorList>
            <person name="Maeda T."/>
            <person name="Takahashi S."/>
            <person name="Yoshida T."/>
            <person name="Shimamura S."/>
            <person name="Takaki Y."/>
            <person name="Nagai Y."/>
            <person name="Toyoda A."/>
            <person name="Suzuki Y."/>
            <person name="Arimoto A."/>
            <person name="Ishii H."/>
            <person name="Satoh N."/>
            <person name="Nishiyama T."/>
            <person name="Hasebe M."/>
            <person name="Maruyama T."/>
            <person name="Minagawa J."/>
            <person name="Obokata J."/>
            <person name="Shigenobu S."/>
        </authorList>
    </citation>
    <scope>NUCLEOTIDE SEQUENCE [LARGE SCALE GENOMIC DNA]</scope>
</reference>
<protein>
    <submittedName>
        <fullName evidence="2">Uncharacterized protein</fullName>
    </submittedName>
</protein>
<keyword evidence="3" id="KW-1185">Reference proteome</keyword>